<reference evidence="1" key="1">
    <citation type="submission" date="2020-09" db="EMBL/GenBank/DDBJ databases">
        <title>Genome-Enabled Discovery of Anthraquinone Biosynthesis in Senna tora.</title>
        <authorList>
            <person name="Kang S.-H."/>
            <person name="Pandey R.P."/>
            <person name="Lee C.-M."/>
            <person name="Sim J.-S."/>
            <person name="Jeong J.-T."/>
            <person name="Choi B.-S."/>
            <person name="Jung M."/>
            <person name="Ginzburg D."/>
            <person name="Zhao K."/>
            <person name="Won S.Y."/>
            <person name="Oh T.-J."/>
            <person name="Yu Y."/>
            <person name="Kim N.-H."/>
            <person name="Lee O.R."/>
            <person name="Lee T.-H."/>
            <person name="Bashyal P."/>
            <person name="Kim T.-S."/>
            <person name="Lee W.-H."/>
            <person name="Kawkins C."/>
            <person name="Kim C.-K."/>
            <person name="Kim J.S."/>
            <person name="Ahn B.O."/>
            <person name="Rhee S.Y."/>
            <person name="Sohng J.K."/>
        </authorList>
    </citation>
    <scope>NUCLEOTIDE SEQUENCE</scope>
    <source>
        <tissue evidence="1">Leaf</tissue>
    </source>
</reference>
<proteinExistence type="predicted"/>
<keyword evidence="2" id="KW-1185">Reference proteome</keyword>
<sequence length="126" mass="14189">MEAIMESVEEGWKQKVDAAATLCGATAAFSKPKSKSRCRDVGSSCNDMPLQFKLLVSLQLHDVDIFCRNVPSKFKFTQNPPVVPSHGHTGPTSRRWILKSQRRGNIRILSILRIRREPQSMPNVVK</sequence>
<dbReference type="EMBL" id="JAAIUW010000004">
    <property type="protein sequence ID" value="KAF7835287.1"/>
    <property type="molecule type" value="Genomic_DNA"/>
</dbReference>
<accession>A0A834X0E8</accession>
<protein>
    <submittedName>
        <fullName evidence="1">Uncharacterized protein</fullName>
    </submittedName>
</protein>
<organism evidence="1 2">
    <name type="scientific">Senna tora</name>
    <dbReference type="NCBI Taxonomy" id="362788"/>
    <lineage>
        <taxon>Eukaryota</taxon>
        <taxon>Viridiplantae</taxon>
        <taxon>Streptophyta</taxon>
        <taxon>Embryophyta</taxon>
        <taxon>Tracheophyta</taxon>
        <taxon>Spermatophyta</taxon>
        <taxon>Magnoliopsida</taxon>
        <taxon>eudicotyledons</taxon>
        <taxon>Gunneridae</taxon>
        <taxon>Pentapetalae</taxon>
        <taxon>rosids</taxon>
        <taxon>fabids</taxon>
        <taxon>Fabales</taxon>
        <taxon>Fabaceae</taxon>
        <taxon>Caesalpinioideae</taxon>
        <taxon>Cassia clade</taxon>
        <taxon>Senna</taxon>
    </lineage>
</organism>
<name>A0A834X0E8_9FABA</name>
<evidence type="ECO:0000313" key="2">
    <source>
        <dbReference type="Proteomes" id="UP000634136"/>
    </source>
</evidence>
<dbReference type="Proteomes" id="UP000634136">
    <property type="component" value="Unassembled WGS sequence"/>
</dbReference>
<gene>
    <name evidence="1" type="ORF">G2W53_010146</name>
</gene>
<comment type="caution">
    <text evidence="1">The sequence shown here is derived from an EMBL/GenBank/DDBJ whole genome shotgun (WGS) entry which is preliminary data.</text>
</comment>
<dbReference type="AlphaFoldDB" id="A0A834X0E8"/>
<evidence type="ECO:0000313" key="1">
    <source>
        <dbReference type="EMBL" id="KAF7835287.1"/>
    </source>
</evidence>